<dbReference type="Pfam" id="PF01564">
    <property type="entry name" value="Spermine_synth"/>
    <property type="match status" value="1"/>
</dbReference>
<reference evidence="8" key="3">
    <citation type="submission" date="2019-01" db="EMBL/GenBank/DDBJ databases">
        <authorList>
            <person name="Zhang L."/>
        </authorList>
    </citation>
    <scope>NUCLEOTIDE SEQUENCE</scope>
    <source>
        <strain evidence="8">11K1</strain>
    </source>
</reference>
<evidence type="ECO:0000256" key="4">
    <source>
        <dbReference type="ARBA" id="ARBA00023115"/>
    </source>
</evidence>
<protein>
    <recommendedName>
        <fullName evidence="5">Polyamine aminopropyltransferase</fullName>
    </recommendedName>
    <alternativeName>
        <fullName evidence="5">Putrescine aminopropyltransferase</fullName>
        <shortName evidence="5">PAPT</shortName>
    </alternativeName>
    <alternativeName>
        <fullName evidence="5">Spermidine synthase</fullName>
        <shortName evidence="5">SPDS</shortName>
        <shortName evidence="5">SPDSY</shortName>
        <ecNumber evidence="5">2.5.1.16</ecNumber>
    </alternativeName>
</protein>
<evidence type="ECO:0000313" key="11">
    <source>
        <dbReference type="Proteomes" id="UP001227386"/>
    </source>
</evidence>
<evidence type="ECO:0000313" key="10">
    <source>
        <dbReference type="Proteomes" id="UP000296468"/>
    </source>
</evidence>
<comment type="subunit">
    <text evidence="5">Homodimer or homotetramer.</text>
</comment>
<feature type="domain" description="PABS" evidence="7">
    <location>
        <begin position="6"/>
        <end position="257"/>
    </location>
</feature>
<comment type="function">
    <text evidence="5">Catalyzes the irreversible transfer of a propylamine group from the amino donor S-adenosylmethioninamine (decarboxy-AdoMet) to putrescine (1,4-diaminobutane) to yield spermidine.</text>
</comment>
<dbReference type="PANTHER" id="PTHR43317:SF1">
    <property type="entry name" value="THERMOSPERMINE SYNTHASE ACAULIS5"/>
    <property type="match status" value="1"/>
</dbReference>
<dbReference type="GO" id="GO:0010487">
    <property type="term" value="F:thermospermine synthase activity"/>
    <property type="evidence" value="ECO:0007669"/>
    <property type="project" value="UniProtKB-ARBA"/>
</dbReference>
<feature type="active site" description="Proton acceptor" evidence="5 6">
    <location>
        <position position="171"/>
    </location>
</feature>
<evidence type="ECO:0000256" key="3">
    <source>
        <dbReference type="ARBA" id="ARBA00023066"/>
    </source>
</evidence>
<dbReference type="PANTHER" id="PTHR43317">
    <property type="entry name" value="THERMOSPERMINE SYNTHASE ACAULIS5"/>
    <property type="match status" value="1"/>
</dbReference>
<comment type="pathway">
    <text evidence="5">Amine and polyamine biosynthesis; spermidine biosynthesis; spermidine from putrescine: step 1/1.</text>
</comment>
<dbReference type="OrthoDB" id="9793120at2"/>
<name>A0A4V1CA33_9PSED</name>
<comment type="catalytic activity">
    <reaction evidence="5">
        <text>S-adenosyl 3-(methylsulfanyl)propylamine + putrescine = S-methyl-5'-thioadenosine + spermidine + H(+)</text>
        <dbReference type="Rhea" id="RHEA:12721"/>
        <dbReference type="ChEBI" id="CHEBI:15378"/>
        <dbReference type="ChEBI" id="CHEBI:17509"/>
        <dbReference type="ChEBI" id="CHEBI:57443"/>
        <dbReference type="ChEBI" id="CHEBI:57834"/>
        <dbReference type="ChEBI" id="CHEBI:326268"/>
        <dbReference type="EC" id="2.5.1.16"/>
    </reaction>
</comment>
<evidence type="ECO:0000256" key="2">
    <source>
        <dbReference type="ARBA" id="ARBA00022679"/>
    </source>
</evidence>
<feature type="binding site" evidence="5">
    <location>
        <begin position="150"/>
        <end position="151"/>
    </location>
    <ligand>
        <name>S-methyl-5'-thioadenosine</name>
        <dbReference type="ChEBI" id="CHEBI:17509"/>
    </ligand>
</feature>
<dbReference type="Proteomes" id="UP001227386">
    <property type="component" value="Chromosome"/>
</dbReference>
<evidence type="ECO:0000259" key="7">
    <source>
        <dbReference type="PROSITE" id="PS51006"/>
    </source>
</evidence>
<keyword evidence="3 5" id="KW-0745">Spermidine biosynthesis</keyword>
<evidence type="ECO:0000256" key="5">
    <source>
        <dbReference type="HAMAP-Rule" id="MF_00198"/>
    </source>
</evidence>
<dbReference type="InterPro" id="IPR001045">
    <property type="entry name" value="Spermi_synthase"/>
</dbReference>
<dbReference type="KEGG" id="pvk:EPZ47_01860"/>
<reference evidence="9" key="4">
    <citation type="submission" date="2023-04" db="EMBL/GenBank/DDBJ databases">
        <authorList>
            <person name="Charles T.C."/>
            <person name="Cheng J."/>
            <person name="Lynch M."/>
            <person name="Van Dyk A."/>
        </authorList>
    </citation>
    <scope>NUCLEOTIDE SEQUENCE</scope>
    <source>
        <strain evidence="9">YsS1</strain>
    </source>
</reference>
<comment type="caution">
    <text evidence="5">Lacks conserved residue(s) required for the propagation of feature annotation.</text>
</comment>
<dbReference type="InterPro" id="IPR029063">
    <property type="entry name" value="SAM-dependent_MTases_sf"/>
</dbReference>
<feature type="binding site" evidence="5">
    <location>
        <position position="91"/>
    </location>
    <ligand>
        <name>spermidine</name>
        <dbReference type="ChEBI" id="CHEBI:57834"/>
    </ligand>
</feature>
<gene>
    <name evidence="5" type="primary">speE</name>
    <name evidence="8" type="ORF">EPZ47_01860</name>
    <name evidence="9" type="ORF">QCD61_01775</name>
</gene>
<dbReference type="EMBL" id="CP035088">
    <property type="protein sequence ID" value="QBZ87504.1"/>
    <property type="molecule type" value="Genomic_DNA"/>
</dbReference>
<reference evidence="8 10" key="2">
    <citation type="journal article" date="2019" name="Front. Microbiol.">
        <title>In silico and Genetic Analyses of Cyclic Lipopeptide Synthetic Gene Clusters in Pseudomonas sp. 11K1.</title>
        <authorList>
            <person name="Zhao H."/>
            <person name="Liu Y.P."/>
            <person name="Zhang L.Q."/>
        </authorList>
    </citation>
    <scope>NUCLEOTIDE SEQUENCE [LARGE SCALE GENOMIC DNA]</scope>
    <source>
        <strain evidence="8 10">11K1</strain>
    </source>
</reference>
<dbReference type="EC" id="2.5.1.16" evidence="5"/>
<feature type="binding site" evidence="5">
    <location>
        <position position="177"/>
    </location>
    <ligand>
        <name>S-methyl-5'-thioadenosine</name>
        <dbReference type="ChEBI" id="CHEBI:17509"/>
    </ligand>
</feature>
<keyword evidence="2 5" id="KW-0808">Transferase</keyword>
<dbReference type="Proteomes" id="UP000296468">
    <property type="component" value="Chromosome"/>
</dbReference>
<dbReference type="EMBL" id="CP123771">
    <property type="protein sequence ID" value="WGO93830.1"/>
    <property type="molecule type" value="Genomic_DNA"/>
</dbReference>
<dbReference type="GO" id="GO:0008295">
    <property type="term" value="P:spermidine biosynthetic process"/>
    <property type="evidence" value="ECO:0007669"/>
    <property type="project" value="UniProtKB-UniRule"/>
</dbReference>
<sequence length="290" mass="32863">MNKIPESILLREPISKGVDRTWEIYKIHFQGKTKFQDMLIADTAHGVTLFCNNERQSSELSQLAYHEGQVMPALLSMPTLPKTALVIGSSEGVAVKILQDAGVEHVTHVDIDEECMVACGEFLPYGYTSEEIIKYTSAGSDDALKIIFADGKEYIRSLLDKTTRYDLIVMDIPDEGPETESLYNEPFWHEVKSLLTPSGAFITQAGNSSLWRYKTLKKSYDRMKKVFHHVTYFEVDEQDWVWLVGHVGDVELSIEQMQTKLIESKYNPQHIDAVSLSRSVIAPKVIRTPC</sequence>
<dbReference type="Gene3D" id="3.40.50.150">
    <property type="entry name" value="Vaccinia Virus protein VP39"/>
    <property type="match status" value="1"/>
</dbReference>
<feature type="binding site" evidence="5">
    <location>
        <position position="66"/>
    </location>
    <ligand>
        <name>spermidine</name>
        <dbReference type="ChEBI" id="CHEBI:57834"/>
    </ligand>
</feature>
<reference evidence="9 11" key="1">
    <citation type="journal article" date="2012" name="Appl. Soil Ecol.">
        <title>Isolation and characterization of new plant growth-promoting bacterial endophytes.</title>
        <authorList>
            <person name="Rashid S."/>
            <person name="Charles T.C."/>
            <person name="Glick B.R."/>
        </authorList>
    </citation>
    <scope>NUCLEOTIDE SEQUENCE [LARGE SCALE GENOMIC DNA]</scope>
    <source>
        <strain evidence="9 11">YsS1</strain>
    </source>
</reference>
<evidence type="ECO:0000256" key="1">
    <source>
        <dbReference type="ARBA" id="ARBA00007867"/>
    </source>
</evidence>
<feature type="binding site" evidence="5">
    <location>
        <position position="110"/>
    </location>
    <ligand>
        <name>S-methyl-5'-thioadenosine</name>
        <dbReference type="ChEBI" id="CHEBI:17509"/>
    </ligand>
</feature>
<proteinExistence type="inferred from homology"/>
<evidence type="ECO:0000313" key="9">
    <source>
        <dbReference type="EMBL" id="WGO93830.1"/>
    </source>
</evidence>
<dbReference type="RefSeq" id="WP_135843278.1">
    <property type="nucleotide sequence ID" value="NZ_CP035088.1"/>
</dbReference>
<dbReference type="PROSITE" id="PS51006">
    <property type="entry name" value="PABS_2"/>
    <property type="match status" value="1"/>
</dbReference>
<dbReference type="AlphaFoldDB" id="A0A4V1CA33"/>
<dbReference type="SUPFAM" id="SSF53335">
    <property type="entry name" value="S-adenosyl-L-methionine-dependent methyltransferases"/>
    <property type="match status" value="1"/>
</dbReference>
<keyword evidence="11" id="KW-1185">Reference proteome</keyword>
<evidence type="ECO:0000256" key="6">
    <source>
        <dbReference type="PROSITE-ProRule" id="PRU00354"/>
    </source>
</evidence>
<dbReference type="InterPro" id="IPR030374">
    <property type="entry name" value="PABS"/>
</dbReference>
<dbReference type="UniPathway" id="UPA00248">
    <property type="reaction ID" value="UER00314"/>
</dbReference>
<dbReference type="GO" id="GO:0004766">
    <property type="term" value="F:spermidine synthase activity"/>
    <property type="evidence" value="ECO:0007669"/>
    <property type="project" value="UniProtKB-UniRule"/>
</dbReference>
<evidence type="ECO:0000313" key="8">
    <source>
        <dbReference type="EMBL" id="QBZ87504.1"/>
    </source>
</evidence>
<dbReference type="HAMAP" id="MF_00198">
    <property type="entry name" value="Spermidine_synth"/>
    <property type="match status" value="1"/>
</dbReference>
<feature type="binding site" evidence="5">
    <location>
        <position position="36"/>
    </location>
    <ligand>
        <name>S-methyl-5'-thioadenosine</name>
        <dbReference type="ChEBI" id="CHEBI:17509"/>
    </ligand>
</feature>
<accession>A0A4V1CA33</accession>
<comment type="similarity">
    <text evidence="1 5">Belongs to the spermidine/spermine synthase family.</text>
</comment>
<organism evidence="8 10">
    <name type="scientific">Pseudomonas viciae</name>
    <dbReference type="NCBI Taxonomy" id="2505979"/>
    <lineage>
        <taxon>Bacteria</taxon>
        <taxon>Pseudomonadati</taxon>
        <taxon>Pseudomonadota</taxon>
        <taxon>Gammaproteobacteria</taxon>
        <taxon>Pseudomonadales</taxon>
        <taxon>Pseudomonadaceae</taxon>
        <taxon>Pseudomonas</taxon>
    </lineage>
</organism>
<keyword evidence="4 5" id="KW-0620">Polyamine biosynthesis</keyword>